<dbReference type="EMBL" id="CALNXI010000449">
    <property type="protein sequence ID" value="CAH3027378.1"/>
    <property type="molecule type" value="Genomic_DNA"/>
</dbReference>
<evidence type="ECO:0000256" key="2">
    <source>
        <dbReference type="ARBA" id="ARBA00016007"/>
    </source>
</evidence>
<name>A0ABN8MHB9_9CNID</name>
<accession>A0ABN8MHB9</accession>
<reference evidence="5 6" key="1">
    <citation type="submission" date="2022-05" db="EMBL/GenBank/DDBJ databases">
        <authorList>
            <consortium name="Genoscope - CEA"/>
            <person name="William W."/>
        </authorList>
    </citation>
    <scope>NUCLEOTIDE SEQUENCE [LARGE SCALE GENOMIC DNA]</scope>
</reference>
<dbReference type="Proteomes" id="UP001159427">
    <property type="component" value="Unassembled WGS sequence"/>
</dbReference>
<dbReference type="InterPro" id="IPR026757">
    <property type="entry name" value="ENTR1"/>
</dbReference>
<feature type="coiled-coil region" evidence="4">
    <location>
        <begin position="3"/>
        <end position="142"/>
    </location>
</feature>
<dbReference type="PANTHER" id="PTHR31259:SF3">
    <property type="entry name" value="ENDOSOME-ASSOCIATED-TRAFFICKING REGULATOR 1"/>
    <property type="match status" value="1"/>
</dbReference>
<sequence>MVIEELNQLKEENEKLRKDLKVSNQAREEDKIRIVSLQKKLTKIEKREADETAALENMVQMVEKNLELTTQRALRAEATVARLKEEIKILKTESVPIATYNQLLDANQCTMSAVRDKARAAADQMNAAAKNAEQAISQLLAGVDTVKFISQQLDSIDRITDVHVHSDNG</sequence>
<keyword evidence="6" id="KW-1185">Reference proteome</keyword>
<proteinExistence type="inferred from homology"/>
<evidence type="ECO:0000256" key="1">
    <source>
        <dbReference type="ARBA" id="ARBA00007791"/>
    </source>
</evidence>
<dbReference type="PANTHER" id="PTHR31259">
    <property type="entry name" value="ENDOSOME-ASSOCIATED TRAFFICKING REGULATOR 1"/>
    <property type="match status" value="1"/>
</dbReference>
<evidence type="ECO:0000256" key="4">
    <source>
        <dbReference type="SAM" id="Coils"/>
    </source>
</evidence>
<comment type="caution">
    <text evidence="5">The sequence shown here is derived from an EMBL/GenBank/DDBJ whole genome shotgun (WGS) entry which is preliminary data.</text>
</comment>
<gene>
    <name evidence="5" type="ORF">PEVE_00031397</name>
</gene>
<organism evidence="5 6">
    <name type="scientific">Porites evermanni</name>
    <dbReference type="NCBI Taxonomy" id="104178"/>
    <lineage>
        <taxon>Eukaryota</taxon>
        <taxon>Metazoa</taxon>
        <taxon>Cnidaria</taxon>
        <taxon>Anthozoa</taxon>
        <taxon>Hexacorallia</taxon>
        <taxon>Scleractinia</taxon>
        <taxon>Fungiina</taxon>
        <taxon>Poritidae</taxon>
        <taxon>Porites</taxon>
    </lineage>
</organism>
<comment type="similarity">
    <text evidence="1">Belongs to the ENTR1 family.</text>
</comment>
<protein>
    <recommendedName>
        <fullName evidence="2">Endosome-associated-trafficking regulator 1</fullName>
    </recommendedName>
</protein>
<keyword evidence="3 4" id="KW-0175">Coiled coil</keyword>
<evidence type="ECO:0000256" key="3">
    <source>
        <dbReference type="ARBA" id="ARBA00023054"/>
    </source>
</evidence>
<evidence type="ECO:0000313" key="6">
    <source>
        <dbReference type="Proteomes" id="UP001159427"/>
    </source>
</evidence>
<evidence type="ECO:0000313" key="5">
    <source>
        <dbReference type="EMBL" id="CAH3027378.1"/>
    </source>
</evidence>